<feature type="transmembrane region" description="Helical" evidence="1">
    <location>
        <begin position="142"/>
        <end position="161"/>
    </location>
</feature>
<keyword evidence="1" id="KW-0472">Membrane</keyword>
<keyword evidence="1" id="KW-1133">Transmembrane helix</keyword>
<protein>
    <submittedName>
        <fullName evidence="2">Uncharacterized protein</fullName>
    </submittedName>
</protein>
<dbReference type="AlphaFoldDB" id="A0A0R1LIP6"/>
<organism evidence="2 3">
    <name type="scientific">Levilactobacillus acidifarinae DSM 19394 = JCM 15949</name>
    <dbReference type="NCBI Taxonomy" id="1423715"/>
    <lineage>
        <taxon>Bacteria</taxon>
        <taxon>Bacillati</taxon>
        <taxon>Bacillota</taxon>
        <taxon>Bacilli</taxon>
        <taxon>Lactobacillales</taxon>
        <taxon>Lactobacillaceae</taxon>
        <taxon>Levilactobacillus</taxon>
    </lineage>
</organism>
<proteinExistence type="predicted"/>
<feature type="transmembrane region" description="Helical" evidence="1">
    <location>
        <begin position="36"/>
        <end position="60"/>
    </location>
</feature>
<keyword evidence="3" id="KW-1185">Reference proteome</keyword>
<sequence>MFTSLLWRGRHLEFKDTKQINEGESKMTRKQLYLKGLFPAALLILISGMELTPISFSWHLNGWDGYYLLSYLIVFPTVYRRTFGSFNQTADLGEKLQHPHDNADQEAVRTGSSYANTGHFGVARIGDAGDHEFAVVRWGTSLIYRLFLVAAGIFVLAYQWVKQRR</sequence>
<accession>A0A0R1LIP6</accession>
<dbReference type="EMBL" id="AZDV01000006">
    <property type="protein sequence ID" value="KRK95693.1"/>
    <property type="molecule type" value="Genomic_DNA"/>
</dbReference>
<comment type="caution">
    <text evidence="2">The sequence shown here is derived from an EMBL/GenBank/DDBJ whole genome shotgun (WGS) entry which is preliminary data.</text>
</comment>
<dbReference type="PATRIC" id="fig|1423715.3.peg.111"/>
<reference evidence="2 3" key="1">
    <citation type="journal article" date="2015" name="Genome Announc.">
        <title>Expanding the biotechnology potential of lactobacilli through comparative genomics of 213 strains and associated genera.</title>
        <authorList>
            <person name="Sun Z."/>
            <person name="Harris H.M."/>
            <person name="McCann A."/>
            <person name="Guo C."/>
            <person name="Argimon S."/>
            <person name="Zhang W."/>
            <person name="Yang X."/>
            <person name="Jeffery I.B."/>
            <person name="Cooney J.C."/>
            <person name="Kagawa T.F."/>
            <person name="Liu W."/>
            <person name="Song Y."/>
            <person name="Salvetti E."/>
            <person name="Wrobel A."/>
            <person name="Rasinkangas P."/>
            <person name="Parkhill J."/>
            <person name="Rea M.C."/>
            <person name="O'Sullivan O."/>
            <person name="Ritari J."/>
            <person name="Douillard F.P."/>
            <person name="Paul Ross R."/>
            <person name="Yang R."/>
            <person name="Briner A.E."/>
            <person name="Felis G.E."/>
            <person name="de Vos W.M."/>
            <person name="Barrangou R."/>
            <person name="Klaenhammer T.R."/>
            <person name="Caufield P.W."/>
            <person name="Cui Y."/>
            <person name="Zhang H."/>
            <person name="O'Toole P.W."/>
        </authorList>
    </citation>
    <scope>NUCLEOTIDE SEQUENCE [LARGE SCALE GENOMIC DNA]</scope>
    <source>
        <strain evidence="2 3">DSM 19394</strain>
    </source>
</reference>
<evidence type="ECO:0000256" key="1">
    <source>
        <dbReference type="SAM" id="Phobius"/>
    </source>
</evidence>
<evidence type="ECO:0000313" key="3">
    <source>
        <dbReference type="Proteomes" id="UP000051955"/>
    </source>
</evidence>
<dbReference type="Proteomes" id="UP000051955">
    <property type="component" value="Unassembled WGS sequence"/>
</dbReference>
<evidence type="ECO:0000313" key="2">
    <source>
        <dbReference type="EMBL" id="KRK95693.1"/>
    </source>
</evidence>
<name>A0A0R1LIP6_9LACO</name>
<gene>
    <name evidence="2" type="ORF">FD25_GL000108</name>
</gene>
<keyword evidence="1" id="KW-0812">Transmembrane</keyword>